<dbReference type="RefSeq" id="WP_173531766.1">
    <property type="nucleotide sequence ID" value="NZ_CP054143.1"/>
</dbReference>
<name>A0A6M8SPU9_9NEIS</name>
<reference evidence="1 2" key="1">
    <citation type="submission" date="2020-05" db="EMBL/GenBank/DDBJ databases">
        <title>Complete genome sequence of Deefgea sp. D17.</title>
        <authorList>
            <person name="Bae J.-W."/>
            <person name="Han J.E."/>
        </authorList>
    </citation>
    <scope>NUCLEOTIDE SEQUENCE [LARGE SCALE GENOMIC DNA]</scope>
    <source>
        <strain evidence="1 2">D17</strain>
    </source>
</reference>
<organism evidence="1 2">
    <name type="scientific">Deefgea piscis</name>
    <dbReference type="NCBI Taxonomy" id="2739061"/>
    <lineage>
        <taxon>Bacteria</taxon>
        <taxon>Pseudomonadati</taxon>
        <taxon>Pseudomonadota</taxon>
        <taxon>Betaproteobacteria</taxon>
        <taxon>Neisseriales</taxon>
        <taxon>Chitinibacteraceae</taxon>
        <taxon>Deefgea</taxon>
    </lineage>
</organism>
<gene>
    <name evidence="1" type="ORF">HQN60_00050</name>
</gene>
<dbReference type="KEGG" id="dee:HQN60_00050"/>
<keyword evidence="2" id="KW-1185">Reference proteome</keyword>
<proteinExistence type="predicted"/>
<accession>A0A6M8SPU9</accession>
<evidence type="ECO:0000313" key="1">
    <source>
        <dbReference type="EMBL" id="QKJ65256.1"/>
    </source>
</evidence>
<evidence type="ECO:0000313" key="2">
    <source>
        <dbReference type="Proteomes" id="UP000504844"/>
    </source>
</evidence>
<sequence length="61" mass="7323">MSLLAQLVVAQFTPGAELRAEFERIEQQRLRLNQQQDRRIKITRRRAGVAKFLLTRRSDWR</sequence>
<dbReference type="AlphaFoldDB" id="A0A6M8SPU9"/>
<protein>
    <submittedName>
        <fullName evidence="1">Uncharacterized protein</fullName>
    </submittedName>
</protein>
<dbReference type="Proteomes" id="UP000504844">
    <property type="component" value="Chromosome"/>
</dbReference>
<dbReference type="EMBL" id="CP054143">
    <property type="protein sequence ID" value="QKJ65256.1"/>
    <property type="molecule type" value="Genomic_DNA"/>
</dbReference>